<evidence type="ECO:0000313" key="2">
    <source>
        <dbReference type="Proteomes" id="UP000199673"/>
    </source>
</evidence>
<dbReference type="OrthoDB" id="833511at2"/>
<dbReference type="RefSeq" id="WP_091691478.1">
    <property type="nucleotide sequence ID" value="NZ_FPBF01000001.1"/>
</dbReference>
<dbReference type="EMBL" id="FPBF01000001">
    <property type="protein sequence ID" value="SFT47362.1"/>
    <property type="molecule type" value="Genomic_DNA"/>
</dbReference>
<evidence type="ECO:0000313" key="1">
    <source>
        <dbReference type="EMBL" id="SFT47362.1"/>
    </source>
</evidence>
<name>A0A1I6YAA6_9BACT</name>
<dbReference type="Pfam" id="PF13970">
    <property type="entry name" value="DUF4221"/>
    <property type="match status" value="1"/>
</dbReference>
<keyword evidence="2" id="KW-1185">Reference proteome</keyword>
<dbReference type="AlphaFoldDB" id="A0A1I6YAA6"/>
<dbReference type="PROSITE" id="PS51257">
    <property type="entry name" value="PROKAR_LIPOPROTEIN"/>
    <property type="match status" value="1"/>
</dbReference>
<sequence>MRLFTGILFLLIMGFFLFIGSCASKEEKKQGVSDQIKISLDTVMIDAGEEFLYLQDQLYSSSLSADKSYLINFNRKDNSAERVDLNELKLERKIQYEKEGPNGIGDYPQFTILPNQHILFWNYQFYKIFDQNGELVRDLELEEIVEEYLGVNEYYARSLQQDERNPERFIALVTHWQSNTEFILDIDLQNQTYKKIDMPDWAKNSERYIKILYDGNDAGGYGTGAYPLLANGNFLVSSNAFNEVHVFDFQSDSVHVQQWDTPLLGYEKEYVPPKTVEYTSGGIKDIERKIGEEISYGSLFWDEKNQRYFRFSDKKRFSEELNEYDSYVSTGADVYLSIFDQEFNLISEAQIPELTQSPNVHFAKGGNIWIFENIDDEMAFVIMKIEDL</sequence>
<proteinExistence type="predicted"/>
<dbReference type="InterPro" id="IPR025316">
    <property type="entry name" value="DUF4221"/>
</dbReference>
<reference evidence="2" key="1">
    <citation type="submission" date="2016-10" db="EMBL/GenBank/DDBJ databases">
        <authorList>
            <person name="Varghese N."/>
            <person name="Submissions S."/>
        </authorList>
    </citation>
    <scope>NUCLEOTIDE SEQUENCE [LARGE SCALE GENOMIC DNA]</scope>
    <source>
        <strain evidence="2">DSM 23445</strain>
    </source>
</reference>
<gene>
    <name evidence="1" type="ORF">SAMN04489724_0900</name>
</gene>
<dbReference type="Proteomes" id="UP000199673">
    <property type="component" value="Unassembled WGS sequence"/>
</dbReference>
<protein>
    <recommendedName>
        <fullName evidence="3">TolB-like 6-blade propeller-like</fullName>
    </recommendedName>
</protein>
<accession>A0A1I6YAA6</accession>
<evidence type="ECO:0008006" key="3">
    <source>
        <dbReference type="Google" id="ProtNLM"/>
    </source>
</evidence>
<organism evidence="1 2">
    <name type="scientific">Algoriphagus locisalis</name>
    <dbReference type="NCBI Taxonomy" id="305507"/>
    <lineage>
        <taxon>Bacteria</taxon>
        <taxon>Pseudomonadati</taxon>
        <taxon>Bacteroidota</taxon>
        <taxon>Cytophagia</taxon>
        <taxon>Cytophagales</taxon>
        <taxon>Cyclobacteriaceae</taxon>
        <taxon>Algoriphagus</taxon>
    </lineage>
</organism>